<comment type="caution">
    <text evidence="8">The sequence shown here is derived from an EMBL/GenBank/DDBJ whole genome shotgun (WGS) entry which is preliminary data.</text>
</comment>
<feature type="region of interest" description="Disordered" evidence="5">
    <location>
        <begin position="308"/>
        <end position="327"/>
    </location>
</feature>
<evidence type="ECO:0000256" key="5">
    <source>
        <dbReference type="SAM" id="MobiDB-lite"/>
    </source>
</evidence>
<organism evidence="8 9">
    <name type="scientific">Lentisphaera araneosa HTCC2155</name>
    <dbReference type="NCBI Taxonomy" id="313628"/>
    <lineage>
        <taxon>Bacteria</taxon>
        <taxon>Pseudomonadati</taxon>
        <taxon>Lentisphaerota</taxon>
        <taxon>Lentisphaeria</taxon>
        <taxon>Lentisphaerales</taxon>
        <taxon>Lentisphaeraceae</taxon>
        <taxon>Lentisphaera</taxon>
    </lineage>
</organism>
<dbReference type="SUPFAM" id="SSF53649">
    <property type="entry name" value="Alkaline phosphatase-like"/>
    <property type="match status" value="1"/>
</dbReference>
<evidence type="ECO:0000259" key="7">
    <source>
        <dbReference type="Pfam" id="PF00884"/>
    </source>
</evidence>
<dbReference type="EMBL" id="ABCK01000022">
    <property type="protein sequence ID" value="EDM25917.1"/>
    <property type="molecule type" value="Genomic_DNA"/>
</dbReference>
<dbReference type="InterPro" id="IPR050738">
    <property type="entry name" value="Sulfatase"/>
</dbReference>
<dbReference type="Gene3D" id="3.30.1120.10">
    <property type="match status" value="1"/>
</dbReference>
<dbReference type="InterPro" id="IPR000917">
    <property type="entry name" value="Sulfatase_N"/>
</dbReference>
<feature type="region of interest" description="Disordered" evidence="5">
    <location>
        <begin position="133"/>
        <end position="152"/>
    </location>
</feature>
<proteinExistence type="inferred from homology"/>
<evidence type="ECO:0000256" key="2">
    <source>
        <dbReference type="ARBA" id="ARBA00022723"/>
    </source>
</evidence>
<evidence type="ECO:0000313" key="8">
    <source>
        <dbReference type="EMBL" id="EDM25917.1"/>
    </source>
</evidence>
<dbReference type="OrthoDB" id="9783154at2"/>
<dbReference type="RefSeq" id="WP_007280301.1">
    <property type="nucleotide sequence ID" value="NZ_ABCK01000022.1"/>
</dbReference>
<keyword evidence="2" id="KW-0479">Metal-binding</keyword>
<dbReference type="GO" id="GO:0046872">
    <property type="term" value="F:metal ion binding"/>
    <property type="evidence" value="ECO:0007669"/>
    <property type="project" value="UniProtKB-KW"/>
</dbReference>
<comment type="similarity">
    <text evidence="1">Belongs to the sulfatase family.</text>
</comment>
<evidence type="ECO:0000256" key="3">
    <source>
        <dbReference type="ARBA" id="ARBA00022801"/>
    </source>
</evidence>
<dbReference type="Gene3D" id="3.40.720.10">
    <property type="entry name" value="Alkaline Phosphatase, subunit A"/>
    <property type="match status" value="1"/>
</dbReference>
<gene>
    <name evidence="8" type="ORF">LNTAR_07739</name>
</gene>
<feature type="compositionally biased region" description="Basic residues" evidence="5">
    <location>
        <begin position="494"/>
        <end position="510"/>
    </location>
</feature>
<dbReference type="AlphaFoldDB" id="A6DR29"/>
<protein>
    <submittedName>
        <fullName evidence="8">N-acetylgalactosamine-6-sulfatase</fullName>
    </submittedName>
</protein>
<keyword evidence="3" id="KW-0378">Hydrolase</keyword>
<keyword evidence="4" id="KW-0106">Calcium</keyword>
<feature type="signal peptide" evidence="6">
    <location>
        <begin position="1"/>
        <end position="21"/>
    </location>
</feature>
<dbReference type="PROSITE" id="PS00523">
    <property type="entry name" value="SULFATASE_1"/>
    <property type="match status" value="1"/>
</dbReference>
<name>A6DR29_9BACT</name>
<dbReference type="Proteomes" id="UP000004947">
    <property type="component" value="Unassembled WGS sequence"/>
</dbReference>
<dbReference type="PANTHER" id="PTHR42693:SF53">
    <property type="entry name" value="ENDO-4-O-SULFATASE"/>
    <property type="match status" value="1"/>
</dbReference>
<evidence type="ECO:0000256" key="1">
    <source>
        <dbReference type="ARBA" id="ARBA00008779"/>
    </source>
</evidence>
<dbReference type="Pfam" id="PF00884">
    <property type="entry name" value="Sulfatase"/>
    <property type="match status" value="1"/>
</dbReference>
<dbReference type="InterPro" id="IPR017850">
    <property type="entry name" value="Alkaline_phosphatase_core_sf"/>
</dbReference>
<sequence length="510" mass="57051">MKTKSLLIAASAALFSPFISAESAKPNVILIMADDLGWGDTGFNGSKVIKTPHLDQMAAEGLQLDRFYSASSVCSPTRASVLTGRNPYRTGVPTANQGFLRPEEITLPEVLNEQGYATGHFGKWHLGTLTHTEKDANRGKPGNTKEFNPPKLHGYEDAFVTESKVPTYDPMILPAKFDQGESKHLGWEYVKEGEESKPYGTFYWDIEGKKITDNLKGDDSRVIMDRVLPFIDQAVADEKPFLSVVWFHTPHLPCVAGPRHQEMYKGHPIHLRNYAGCVTAMDEQIGRLRKHLADKGVADNTMIWFCSDNGPESKERPDNGSAGHFRGRKRDLYEGGVRVPAVMVWPAKVKEARKISAPCITSDYMPTILDALHIPHPQASYATDGRSLMPIINNEDFTRDKEIGIMFSSRIVWHKGDFKLLSYNGGKKYELYNLKSDPSEKTDVAAQNPELVEKLKKDMLAWHESVKSSYEGSEYGTKSLDRLGKSWSSPLSAKAKKTKSKKKKSKKEKK</sequence>
<keyword evidence="9" id="KW-1185">Reference proteome</keyword>
<evidence type="ECO:0000256" key="4">
    <source>
        <dbReference type="ARBA" id="ARBA00022837"/>
    </source>
</evidence>
<evidence type="ECO:0000256" key="6">
    <source>
        <dbReference type="SAM" id="SignalP"/>
    </source>
</evidence>
<dbReference type="GO" id="GO:0004065">
    <property type="term" value="F:arylsulfatase activity"/>
    <property type="evidence" value="ECO:0007669"/>
    <property type="project" value="TreeGrafter"/>
</dbReference>
<feature type="chain" id="PRO_5002694270" evidence="6">
    <location>
        <begin position="22"/>
        <end position="510"/>
    </location>
</feature>
<feature type="region of interest" description="Disordered" evidence="5">
    <location>
        <begin position="466"/>
        <end position="510"/>
    </location>
</feature>
<accession>A6DR29</accession>
<reference evidence="8 9" key="1">
    <citation type="journal article" date="2010" name="J. Bacteriol.">
        <title>Genome sequence of Lentisphaera araneosa HTCC2155T, the type species of the order Lentisphaerales in the phylum Lentisphaerae.</title>
        <authorList>
            <person name="Thrash J.C."/>
            <person name="Cho J.C."/>
            <person name="Vergin K.L."/>
            <person name="Morris R.M."/>
            <person name="Giovannoni S.J."/>
        </authorList>
    </citation>
    <scope>NUCLEOTIDE SEQUENCE [LARGE SCALE GENOMIC DNA]</scope>
    <source>
        <strain evidence="8 9">HTCC2155</strain>
    </source>
</reference>
<dbReference type="InterPro" id="IPR024607">
    <property type="entry name" value="Sulfatase_CS"/>
</dbReference>
<dbReference type="eggNOG" id="COG3119">
    <property type="taxonomic scope" value="Bacteria"/>
</dbReference>
<feature type="domain" description="Sulfatase N-terminal" evidence="7">
    <location>
        <begin position="26"/>
        <end position="374"/>
    </location>
</feature>
<dbReference type="STRING" id="313628.LNTAR_07739"/>
<dbReference type="PANTHER" id="PTHR42693">
    <property type="entry name" value="ARYLSULFATASE FAMILY MEMBER"/>
    <property type="match status" value="1"/>
</dbReference>
<keyword evidence="6" id="KW-0732">Signal</keyword>
<evidence type="ECO:0000313" key="9">
    <source>
        <dbReference type="Proteomes" id="UP000004947"/>
    </source>
</evidence>